<dbReference type="Proteomes" id="UP000201465">
    <property type="component" value="Segment"/>
</dbReference>
<evidence type="ECO:0000313" key="2">
    <source>
        <dbReference type="EMBL" id="SHO33119.1"/>
    </source>
</evidence>
<proteinExistence type="predicted"/>
<keyword evidence="3" id="KW-1185">Reference proteome</keyword>
<feature type="domain" description="Calcineurin-like phosphoesterase" evidence="1">
    <location>
        <begin position="3"/>
        <end position="216"/>
    </location>
</feature>
<evidence type="ECO:0000313" key="3">
    <source>
        <dbReference type="Proteomes" id="UP000201465"/>
    </source>
</evidence>
<dbReference type="GO" id="GO:0016787">
    <property type="term" value="F:hydrolase activity"/>
    <property type="evidence" value="ECO:0007669"/>
    <property type="project" value="InterPro"/>
</dbReference>
<dbReference type="SUPFAM" id="SSF56300">
    <property type="entry name" value="Metallo-dependent phosphatases"/>
    <property type="match status" value="1"/>
</dbReference>
<sequence>MEIQVVSDLHLEFHTTLSFLKLAPCADYLALCGDVGSPALPLYREFISWCSERWKMVFLVAGNHEYYSARKTVLEIKERIKGIVSNFPNVYFLDDQGMEVDGFRIYGTTLWSEVENKRFIKDSMNDYRRINIKENHYTKNISPQDMLDMHKVCLGKLKEEISTCTKPLVILSHYLPSYQCIDDKYQDHACNSAYASNLEELIKRPVILWLYGHSHQAKEVEINSVPCLSNPLGYPGEKTGYCDKKSISLKHV</sequence>
<dbReference type="PANTHER" id="PTHR37844">
    <property type="entry name" value="SER/THR PROTEIN PHOSPHATASE SUPERFAMILY (AFU_ORTHOLOGUE AFUA_1G14840)"/>
    <property type="match status" value="1"/>
</dbReference>
<dbReference type="KEGG" id="vg:30523486"/>
<dbReference type="GeneID" id="30523486"/>
<organism evidence="2 3">
    <name type="scientific">Cedratvirus A11</name>
    <dbReference type="NCBI Taxonomy" id="1903266"/>
    <lineage>
        <taxon>Viruses</taxon>
        <taxon>Pithoviruses</taxon>
        <taxon>Orthocedratvirinae</taxon>
        <taxon>Alphacedratvirus</taxon>
        <taxon>Alphacedratvirus aljazairmassiliense</taxon>
    </lineage>
</organism>
<gene>
    <name evidence="2" type="ORF">BQ3484_51</name>
</gene>
<name>A0A1M7XTV9_9VIRU</name>
<dbReference type="Gene3D" id="3.60.21.10">
    <property type="match status" value="1"/>
</dbReference>
<dbReference type="OrthoDB" id="9817at10239"/>
<dbReference type="InterPro" id="IPR004843">
    <property type="entry name" value="Calcineurin-like_PHP"/>
</dbReference>
<evidence type="ECO:0000259" key="1">
    <source>
        <dbReference type="Pfam" id="PF00149"/>
    </source>
</evidence>
<dbReference type="RefSeq" id="YP_009328991.1">
    <property type="nucleotide sequence ID" value="NC_032108.1"/>
</dbReference>
<accession>A0A1M7XTV9</accession>
<dbReference type="PANTHER" id="PTHR37844:SF1">
    <property type="entry name" value="CALCINEURIN-LIKE PHOSPHOESTERASE DOMAIN-CONTAINING PROTEIN"/>
    <property type="match status" value="1"/>
</dbReference>
<dbReference type="Pfam" id="PF00149">
    <property type="entry name" value="Metallophos"/>
    <property type="match status" value="1"/>
</dbReference>
<reference evidence="2 3" key="1">
    <citation type="submission" date="2016-11" db="EMBL/GenBank/DDBJ databases">
        <authorList>
            <consortium name="Urmite Genomes"/>
        </authorList>
    </citation>
    <scope>NUCLEOTIDE SEQUENCE [LARGE SCALE GENOMIC DNA]</scope>
    <source>
        <strain evidence="2 3">A11</strain>
    </source>
</reference>
<dbReference type="EMBL" id="LT671577">
    <property type="protein sequence ID" value="SHO33119.1"/>
    <property type="molecule type" value="Genomic_DNA"/>
</dbReference>
<dbReference type="InterPro" id="IPR029052">
    <property type="entry name" value="Metallo-depent_PP-like"/>
</dbReference>
<protein>
    <submittedName>
        <fullName evidence="2">Metallophosphoesterase</fullName>
    </submittedName>
</protein>